<dbReference type="Gene3D" id="1.25.10.10">
    <property type="entry name" value="Leucine-rich Repeat Variant"/>
    <property type="match status" value="2"/>
</dbReference>
<proteinExistence type="inferred from homology"/>
<keyword evidence="9" id="KW-1185">Reference proteome</keyword>
<dbReference type="GO" id="GO:0005874">
    <property type="term" value="C:microtubule"/>
    <property type="evidence" value="ECO:0007669"/>
    <property type="project" value="UniProtKB-KW"/>
</dbReference>
<comment type="caution">
    <text evidence="8">The sequence shown here is derived from an EMBL/GenBank/DDBJ whole genome shotgun (WGS) entry which is preliminary data.</text>
</comment>
<evidence type="ECO:0000259" key="7">
    <source>
        <dbReference type="Pfam" id="PF12348"/>
    </source>
</evidence>
<sequence>MSTKQFSSPSSVKATLSVVRRKVTIQETNDSWGTIEQGILHLTECCKNGGCQFTTEMITGVVSLSRPLNSAINSKRSRVSGSAINLVSALVAGLGPSFEPLISLFFPSLLGLCAQTTSAFTRRAKSCVLAVIKDTNALAAGLGPSFEPLISLFFPSLLGLCAQTTSVFTCRAKSCVFAVIKDTKSPSLLSHLAKSLHQKSASARLVAAQGVHTYLDCCNFDDIENGRARLVEDCIRLTTGDVSIDVRQAGKKIAEAYEAKSNRAAANERLRAPLATATKKQLAVKGTAASQARPGRSLIPQRVTSGKPTTQRPQPGGKLADKKSRAGVLIPTVPLLDNGRTETARAARIRTRGPPSFKPTSRPTCVVPNTVDSSTTTTTDRRPWAWGVRMAEELAALGDASPQIDQSRSQMSITDLEMSPQVSRGVQRIGNPADERPLPIPTMLLPEDGRTETTRATQIRPPSFKPTSRKACVVSNMSALSITDLQIPSEASWKQAVCQKKPVWGGRPVTMCPKPAVKGLSGEKKTRDTRKRSIPITLPSSSARSTRQSESEAASSGEGSTSESTTPKGESSARDVIRPYIDTTRSRCGVKRKDLTSTTPKTPIIWPSHCDDLFAPSPNDAVVHPGCVPDRLKRAPRIAYRPPRADATPTPCIQDPRFITSHTPIRPLNFGPLFTPGGMLPPLPIPQTCVAAEASFIPFSDWIKEIIAKYPIPRLDTVSIRV</sequence>
<dbReference type="SUPFAM" id="SSF48371">
    <property type="entry name" value="ARM repeat"/>
    <property type="match status" value="1"/>
</dbReference>
<dbReference type="AlphaFoldDB" id="A0A1J8QL95"/>
<feature type="compositionally biased region" description="Polar residues" evidence="6">
    <location>
        <begin position="302"/>
        <end position="313"/>
    </location>
</feature>
<keyword evidence="3" id="KW-0132">Cell division</keyword>
<dbReference type="STRING" id="180088.A0A1J8QL95"/>
<dbReference type="InterPro" id="IPR016024">
    <property type="entry name" value="ARM-type_fold"/>
</dbReference>
<accession>A0A1J8QL95</accession>
<feature type="compositionally biased region" description="Low complexity" evidence="6">
    <location>
        <begin position="540"/>
        <end position="570"/>
    </location>
</feature>
<dbReference type="InterPro" id="IPR011989">
    <property type="entry name" value="ARM-like"/>
</dbReference>
<comment type="similarity">
    <text evidence="2">Belongs to the CLASP family.</text>
</comment>
<evidence type="ECO:0000256" key="6">
    <source>
        <dbReference type="SAM" id="MobiDB-lite"/>
    </source>
</evidence>
<organism evidence="8 9">
    <name type="scientific">Rhizopogon vesiculosus</name>
    <dbReference type="NCBI Taxonomy" id="180088"/>
    <lineage>
        <taxon>Eukaryota</taxon>
        <taxon>Fungi</taxon>
        <taxon>Dikarya</taxon>
        <taxon>Basidiomycota</taxon>
        <taxon>Agaricomycotina</taxon>
        <taxon>Agaricomycetes</taxon>
        <taxon>Agaricomycetidae</taxon>
        <taxon>Boletales</taxon>
        <taxon>Suillineae</taxon>
        <taxon>Rhizopogonaceae</taxon>
        <taxon>Rhizopogon</taxon>
    </lineage>
</organism>
<dbReference type="Proteomes" id="UP000183567">
    <property type="component" value="Unassembled WGS sequence"/>
</dbReference>
<dbReference type="InterPro" id="IPR024395">
    <property type="entry name" value="CLASP_N_dom"/>
</dbReference>
<dbReference type="Pfam" id="PF12348">
    <property type="entry name" value="CLASP_N"/>
    <property type="match status" value="2"/>
</dbReference>
<keyword evidence="5" id="KW-0131">Cell cycle</keyword>
<name>A0A1J8QL95_9AGAM</name>
<gene>
    <name evidence="8" type="ORF">AZE42_10607</name>
</gene>
<evidence type="ECO:0000313" key="9">
    <source>
        <dbReference type="Proteomes" id="UP000183567"/>
    </source>
</evidence>
<feature type="domain" description="CLASP N-terminal" evidence="7">
    <location>
        <begin position="138"/>
        <end position="280"/>
    </location>
</feature>
<dbReference type="GO" id="GO:0051301">
    <property type="term" value="P:cell division"/>
    <property type="evidence" value="ECO:0007669"/>
    <property type="project" value="UniProtKB-KW"/>
</dbReference>
<reference evidence="8 9" key="1">
    <citation type="submission" date="2016-03" db="EMBL/GenBank/DDBJ databases">
        <title>Comparative genomics of the ectomycorrhizal sister species Rhizopogon vinicolor and Rhizopogon vesiculosus (Basidiomycota: Boletales) reveals a divergence of the mating type B locus.</title>
        <authorList>
            <person name="Mujic A.B."/>
            <person name="Kuo A."/>
            <person name="Tritt A."/>
            <person name="Lipzen A."/>
            <person name="Chen C."/>
            <person name="Johnson J."/>
            <person name="Sharma A."/>
            <person name="Barry K."/>
            <person name="Grigoriev I.V."/>
            <person name="Spatafora J.W."/>
        </authorList>
    </citation>
    <scope>NUCLEOTIDE SEQUENCE [LARGE SCALE GENOMIC DNA]</scope>
    <source>
        <strain evidence="8 9">AM-OR11-056</strain>
    </source>
</reference>
<evidence type="ECO:0000256" key="2">
    <source>
        <dbReference type="ARBA" id="ARBA00009549"/>
    </source>
</evidence>
<evidence type="ECO:0000256" key="1">
    <source>
        <dbReference type="ARBA" id="ARBA00004186"/>
    </source>
</evidence>
<keyword evidence="5" id="KW-0498">Mitosis</keyword>
<evidence type="ECO:0000256" key="3">
    <source>
        <dbReference type="ARBA" id="ARBA00022618"/>
    </source>
</evidence>
<dbReference type="GO" id="GO:0005819">
    <property type="term" value="C:spindle"/>
    <property type="evidence" value="ECO:0007669"/>
    <property type="project" value="UniProtKB-SubCell"/>
</dbReference>
<comment type="subcellular location">
    <subcellularLocation>
        <location evidence="1">Cytoplasm</location>
        <location evidence="1">Cytoskeleton</location>
        <location evidence="1">Spindle</location>
    </subcellularLocation>
</comment>
<dbReference type="EMBL" id="LVVM01000461">
    <property type="protein sequence ID" value="OJA20651.1"/>
    <property type="molecule type" value="Genomic_DNA"/>
</dbReference>
<evidence type="ECO:0000256" key="5">
    <source>
        <dbReference type="ARBA" id="ARBA00022776"/>
    </source>
</evidence>
<protein>
    <recommendedName>
        <fullName evidence="7">CLASP N-terminal domain-containing protein</fullName>
    </recommendedName>
</protein>
<feature type="region of interest" description="Disordered" evidence="6">
    <location>
        <begin position="509"/>
        <end position="580"/>
    </location>
</feature>
<feature type="region of interest" description="Disordered" evidence="6">
    <location>
        <begin position="277"/>
        <end position="324"/>
    </location>
</feature>
<keyword evidence="4" id="KW-0493">Microtubule</keyword>
<evidence type="ECO:0000256" key="4">
    <source>
        <dbReference type="ARBA" id="ARBA00022701"/>
    </source>
</evidence>
<evidence type="ECO:0000313" key="8">
    <source>
        <dbReference type="EMBL" id="OJA20651.1"/>
    </source>
</evidence>
<dbReference type="OrthoDB" id="46159at2759"/>
<feature type="compositionally biased region" description="Low complexity" evidence="6">
    <location>
        <begin position="367"/>
        <end position="378"/>
    </location>
</feature>
<feature type="region of interest" description="Disordered" evidence="6">
    <location>
        <begin position="351"/>
        <end position="380"/>
    </location>
</feature>
<feature type="domain" description="CLASP N-terminal" evidence="7">
    <location>
        <begin position="26"/>
        <end position="135"/>
    </location>
</feature>